<evidence type="ECO:0000256" key="5">
    <source>
        <dbReference type="ARBA" id="ARBA00023004"/>
    </source>
</evidence>
<dbReference type="Proteomes" id="UP000663505">
    <property type="component" value="Chromosome"/>
</dbReference>
<reference evidence="9 10" key="1">
    <citation type="submission" date="2021-02" db="EMBL/GenBank/DDBJ databases">
        <title>Alicyclobacillus curvatus sp. nov. and Alicyclobacillus mengziensis sp. nov., two acidophilic bacteria isolated from acid mine drainage.</title>
        <authorList>
            <person name="Huang Y."/>
        </authorList>
    </citation>
    <scope>NUCLEOTIDE SEQUENCE [LARGE SCALE GENOMIC DNA]</scope>
    <source>
        <strain evidence="9 10">S30H14</strain>
    </source>
</reference>
<dbReference type="PIRSF" id="PIRSF005572">
    <property type="entry name" value="NifS"/>
    <property type="match status" value="1"/>
</dbReference>
<comment type="cofactor">
    <cofactor evidence="1 7">
        <name>pyridoxal 5'-phosphate</name>
        <dbReference type="ChEBI" id="CHEBI:597326"/>
    </cofactor>
</comment>
<dbReference type="InterPro" id="IPR000192">
    <property type="entry name" value="Aminotrans_V_dom"/>
</dbReference>
<dbReference type="InterPro" id="IPR015422">
    <property type="entry name" value="PyrdxlP-dep_Trfase_small"/>
</dbReference>
<dbReference type="PANTHER" id="PTHR11601">
    <property type="entry name" value="CYSTEINE DESULFURYLASE FAMILY MEMBER"/>
    <property type="match status" value="1"/>
</dbReference>
<evidence type="ECO:0000256" key="3">
    <source>
        <dbReference type="ARBA" id="ARBA00022723"/>
    </source>
</evidence>
<protein>
    <submittedName>
        <fullName evidence="9">Cysteine desulfurase</fullName>
    </submittedName>
</protein>
<dbReference type="GO" id="GO:0051536">
    <property type="term" value="F:iron-sulfur cluster binding"/>
    <property type="evidence" value="ECO:0007669"/>
    <property type="project" value="UniProtKB-KW"/>
</dbReference>
<dbReference type="GO" id="GO:0003824">
    <property type="term" value="F:catalytic activity"/>
    <property type="evidence" value="ECO:0007669"/>
    <property type="project" value="UniProtKB-ARBA"/>
</dbReference>
<comment type="similarity">
    <text evidence="2">Belongs to the class-V pyridoxal-phosphate-dependent aminotransferase family. NifS/IscS subfamily.</text>
</comment>
<evidence type="ECO:0000313" key="9">
    <source>
        <dbReference type="EMBL" id="QSO49453.1"/>
    </source>
</evidence>
<dbReference type="Gene3D" id="3.90.1150.10">
    <property type="entry name" value="Aspartate Aminotransferase, domain 1"/>
    <property type="match status" value="1"/>
</dbReference>
<evidence type="ECO:0000259" key="8">
    <source>
        <dbReference type="Pfam" id="PF00266"/>
    </source>
</evidence>
<organism evidence="9 10">
    <name type="scientific">Alicyclobacillus mengziensis</name>
    <dbReference type="NCBI Taxonomy" id="2931921"/>
    <lineage>
        <taxon>Bacteria</taxon>
        <taxon>Bacillati</taxon>
        <taxon>Bacillota</taxon>
        <taxon>Bacilli</taxon>
        <taxon>Bacillales</taxon>
        <taxon>Alicyclobacillaceae</taxon>
        <taxon>Alicyclobacillus</taxon>
    </lineage>
</organism>
<keyword evidence="10" id="KW-1185">Reference proteome</keyword>
<accession>A0A9X7W2A9</accession>
<evidence type="ECO:0000256" key="4">
    <source>
        <dbReference type="ARBA" id="ARBA00022898"/>
    </source>
</evidence>
<keyword evidence="3" id="KW-0479">Metal-binding</keyword>
<proteinExistence type="inferred from homology"/>
<keyword evidence="6" id="KW-0411">Iron-sulfur</keyword>
<dbReference type="InterPro" id="IPR016454">
    <property type="entry name" value="Cysteine_dSase"/>
</dbReference>
<feature type="domain" description="Aminotransferase class V" evidence="8">
    <location>
        <begin position="3"/>
        <end position="362"/>
    </location>
</feature>
<dbReference type="AlphaFoldDB" id="A0A9X7W2A9"/>
<dbReference type="PANTHER" id="PTHR11601:SF50">
    <property type="entry name" value="CYSTEINE DESULFURASE ISCS 2-RELATED"/>
    <property type="match status" value="1"/>
</dbReference>
<sequence>MEIYLDNAATTPVLPEVRQALIEILDIYGNPSSLHEHGAKAQRVLDQARTLVQRGLGVKTGKIVFTGGGTEANNTAIFGTVARHGRRGRHLVTTAIEHPSVLEAFRVLERQGWSVTYVSPQSDGFVESSDILSAVTADTVLVSMMHVNNETGAILPIEEVAEGLKVFPKALLHVDGIQGFGKVKTNLQSHNIHMYSVSGHKLGAPKGIGALYVRAGLDIDPLLYGGGQEFGLRSGTENIPGIHAFAVAAKLACDVQTEQETRASNLRVLLRDRLQAHPRCIVHEPRRVSPYILSVAFPGLKGEVLVHALEMEGLYVSTGSACSTKGGRVAASHVLKAMNLPDDEITGTLRVSLARWTTESEVLDAACAILKQVDWLYEVGGIHR</sequence>
<name>A0A9X7W2A9_9BACL</name>
<evidence type="ECO:0000256" key="7">
    <source>
        <dbReference type="RuleBase" id="RU004504"/>
    </source>
</evidence>
<dbReference type="Gene3D" id="3.40.640.10">
    <property type="entry name" value="Type I PLP-dependent aspartate aminotransferase-like (Major domain)"/>
    <property type="match status" value="1"/>
</dbReference>
<evidence type="ECO:0000256" key="1">
    <source>
        <dbReference type="ARBA" id="ARBA00001933"/>
    </source>
</evidence>
<dbReference type="RefSeq" id="WP_206658764.1">
    <property type="nucleotide sequence ID" value="NZ_CP071182.1"/>
</dbReference>
<evidence type="ECO:0000313" key="10">
    <source>
        <dbReference type="Proteomes" id="UP000663505"/>
    </source>
</evidence>
<dbReference type="InterPro" id="IPR015424">
    <property type="entry name" value="PyrdxlP-dep_Trfase"/>
</dbReference>
<dbReference type="KEGG" id="afx:JZ786_11420"/>
<dbReference type="EMBL" id="CP071182">
    <property type="protein sequence ID" value="QSO49453.1"/>
    <property type="molecule type" value="Genomic_DNA"/>
</dbReference>
<dbReference type="SUPFAM" id="SSF53383">
    <property type="entry name" value="PLP-dependent transferases"/>
    <property type="match status" value="1"/>
</dbReference>
<gene>
    <name evidence="9" type="ORF">JZ786_11420</name>
</gene>
<dbReference type="GO" id="GO:0046872">
    <property type="term" value="F:metal ion binding"/>
    <property type="evidence" value="ECO:0007669"/>
    <property type="project" value="UniProtKB-KW"/>
</dbReference>
<dbReference type="InterPro" id="IPR020578">
    <property type="entry name" value="Aminotrans_V_PyrdxlP_BS"/>
</dbReference>
<dbReference type="Pfam" id="PF00266">
    <property type="entry name" value="Aminotran_5"/>
    <property type="match status" value="1"/>
</dbReference>
<keyword evidence="4" id="KW-0663">Pyridoxal phosphate</keyword>
<dbReference type="InterPro" id="IPR015421">
    <property type="entry name" value="PyrdxlP-dep_Trfase_major"/>
</dbReference>
<evidence type="ECO:0000256" key="6">
    <source>
        <dbReference type="ARBA" id="ARBA00023014"/>
    </source>
</evidence>
<evidence type="ECO:0000256" key="2">
    <source>
        <dbReference type="ARBA" id="ARBA00006490"/>
    </source>
</evidence>
<keyword evidence="5" id="KW-0408">Iron</keyword>
<dbReference type="PROSITE" id="PS00595">
    <property type="entry name" value="AA_TRANSFER_CLASS_5"/>
    <property type="match status" value="1"/>
</dbReference>